<dbReference type="KEGG" id="rti:DC20_13565"/>
<sequence length="262" mass="31374">MKEYIHKGKCIWCLKEKTEVSFNNEPHTISRKLGSTMIGVDICDACNSYFGTSTKDKFKEFVMSPELAFKEIFNIIKFLFKQNKNENSYKELKSRYFNYHHSRLTIQIKKSFEIQPRFLRNFTRQFKRGVYEVFLQEYHRCTKNGLDTKFNTVRNFARFGIGDLPLYFLKNNGIYFVEENFNNPSLAFTEQSLTHINECGFYQMLFLGHVFFLEVTPRAIFTRDKYLFDEANEWINNKVFFSHLVEMEYITDLDFTLRSLNK</sequence>
<dbReference type="OrthoDB" id="255953at2"/>
<evidence type="ECO:0000313" key="1">
    <source>
        <dbReference type="EMBL" id="ALI99811.1"/>
    </source>
</evidence>
<keyword evidence="2" id="KW-1185">Reference proteome</keyword>
<name>A0A0P0C8J2_9BACT</name>
<dbReference type="STRING" id="512763.DC20_13565"/>
<gene>
    <name evidence="1" type="ORF">DC20_13565</name>
</gene>
<proteinExistence type="predicted"/>
<dbReference type="AlphaFoldDB" id="A0A0P0C8J2"/>
<protein>
    <submittedName>
        <fullName evidence="1">Uncharacterized protein</fullName>
    </submittedName>
</protein>
<accession>A0A0P0C8J2</accession>
<dbReference type="PATRIC" id="fig|512763.3.peg.2979"/>
<dbReference type="EMBL" id="CP012643">
    <property type="protein sequence ID" value="ALI99811.1"/>
    <property type="molecule type" value="Genomic_DNA"/>
</dbReference>
<reference evidence="1 2" key="1">
    <citation type="submission" date="2015-08" db="EMBL/GenBank/DDBJ databases">
        <title>Complete genome sequence of Rufibacter tibetensis strain 1351t, a radiation-resistant bacterium from tibet plateau.</title>
        <authorList>
            <person name="Dai J."/>
        </authorList>
    </citation>
    <scope>NUCLEOTIDE SEQUENCE [LARGE SCALE GENOMIC DNA]</scope>
    <source>
        <strain evidence="1 2">1351</strain>
    </source>
</reference>
<organism evidence="1 2">
    <name type="scientific">Rufibacter tibetensis</name>
    <dbReference type="NCBI Taxonomy" id="512763"/>
    <lineage>
        <taxon>Bacteria</taxon>
        <taxon>Pseudomonadati</taxon>
        <taxon>Bacteroidota</taxon>
        <taxon>Cytophagia</taxon>
        <taxon>Cytophagales</taxon>
        <taxon>Hymenobacteraceae</taxon>
        <taxon>Rufibacter</taxon>
    </lineage>
</organism>
<dbReference type="Proteomes" id="UP000061382">
    <property type="component" value="Chromosome"/>
</dbReference>
<dbReference type="RefSeq" id="WP_062544329.1">
    <property type="nucleotide sequence ID" value="NZ_CP012643.1"/>
</dbReference>
<evidence type="ECO:0000313" key="2">
    <source>
        <dbReference type="Proteomes" id="UP000061382"/>
    </source>
</evidence>